<keyword evidence="1" id="KW-0732">Signal</keyword>
<sequence>MPSFRLVILCAFTAMLLLTGCSSATDAPAGWWSHTNKDAAAAPYLHHHRARVEARAVVPDTTLHRFVRGLLAQGLLVPGADPRTTFFAGNTFLDRAPAQLPPNEKCEECYGPDLSGNLLGELVRQGQLPAADSAFMRRQLASAVEFRLRPSLLPGFQIVPVDTLWAIRKRLPEEVRNQQARVVLGERYKTRYFFYVSRPLFSRDLQTAIVDISLFCGGVGACGGSTTYVLRREKGFWRIVQEHERWVS</sequence>
<dbReference type="PROSITE" id="PS51257">
    <property type="entry name" value="PROKAR_LIPOPROTEIN"/>
    <property type="match status" value="1"/>
</dbReference>
<organism evidence="2 3">
    <name type="scientific">Hymenobacter lucidus</name>
    <dbReference type="NCBI Taxonomy" id="2880930"/>
    <lineage>
        <taxon>Bacteria</taxon>
        <taxon>Pseudomonadati</taxon>
        <taxon>Bacteroidota</taxon>
        <taxon>Cytophagia</taxon>
        <taxon>Cytophagales</taxon>
        <taxon>Hymenobacteraceae</taxon>
        <taxon>Hymenobacter</taxon>
    </lineage>
</organism>
<dbReference type="EMBL" id="JAJADR010000001">
    <property type="protein sequence ID" value="MCB2407190.1"/>
    <property type="molecule type" value="Genomic_DNA"/>
</dbReference>
<protein>
    <recommendedName>
        <fullName evidence="4">Lipoprotein</fullName>
    </recommendedName>
</protein>
<evidence type="ECO:0000313" key="3">
    <source>
        <dbReference type="Proteomes" id="UP001165296"/>
    </source>
</evidence>
<evidence type="ECO:0000313" key="2">
    <source>
        <dbReference type="EMBL" id="MCB2407190.1"/>
    </source>
</evidence>
<gene>
    <name evidence="2" type="ORF">LGH74_04320</name>
</gene>
<comment type="caution">
    <text evidence="2">The sequence shown here is derived from an EMBL/GenBank/DDBJ whole genome shotgun (WGS) entry which is preliminary data.</text>
</comment>
<feature type="chain" id="PRO_5045800065" description="Lipoprotein" evidence="1">
    <location>
        <begin position="25"/>
        <end position="248"/>
    </location>
</feature>
<feature type="signal peptide" evidence="1">
    <location>
        <begin position="1"/>
        <end position="24"/>
    </location>
</feature>
<name>A0ABS8ALV4_9BACT</name>
<keyword evidence="3" id="KW-1185">Reference proteome</keyword>
<evidence type="ECO:0008006" key="4">
    <source>
        <dbReference type="Google" id="ProtNLM"/>
    </source>
</evidence>
<proteinExistence type="predicted"/>
<evidence type="ECO:0000256" key="1">
    <source>
        <dbReference type="SAM" id="SignalP"/>
    </source>
</evidence>
<accession>A0ABS8ALV4</accession>
<dbReference type="RefSeq" id="WP_226172510.1">
    <property type="nucleotide sequence ID" value="NZ_JAJADR010000001.1"/>
</dbReference>
<dbReference type="Proteomes" id="UP001165296">
    <property type="component" value="Unassembled WGS sequence"/>
</dbReference>
<reference evidence="2" key="1">
    <citation type="submission" date="2021-10" db="EMBL/GenBank/DDBJ databases">
        <authorList>
            <person name="Dean J.D."/>
            <person name="Kim M.K."/>
            <person name="Newey C.N."/>
            <person name="Stoker T.S."/>
            <person name="Thompson D.W."/>
            <person name="Grose J.H."/>
        </authorList>
    </citation>
    <scope>NUCLEOTIDE SEQUENCE</scope>
    <source>
        <strain evidence="2">BT178</strain>
    </source>
</reference>